<evidence type="ECO:0000259" key="17">
    <source>
        <dbReference type="PROSITE" id="PS51186"/>
    </source>
</evidence>
<dbReference type="NCBIfam" id="TIGR01211">
    <property type="entry name" value="ELP3"/>
    <property type="match status" value="1"/>
</dbReference>
<dbReference type="InterPro" id="IPR032432">
    <property type="entry name" value="Radical_SAM_C"/>
</dbReference>
<keyword evidence="12 15" id="KW-0411">Iron-sulfur</keyword>
<sequence>MSEVAVEQQEIKVHKRKKELKKERKALAEENKLSEDQLKILVINDIIKTLISLYEANKPIDLQRVKNDISSKHKVSTTPKLTQIMSAIPEQYKEKLIPILKVKPVRTASGIAVVALMCKPHRCPHISTTGNICIYCPGGPDSDFEYSTQSYTGYEPTSMRAIRARYNPYIQAKDRLEGLKALGHDVDKVEYIIMGGTFMSLDEEYRDYFIRNLHDALSGHRSNNVKEAVKFSEESQHKCIGITIETRPDFCYKPHLSDMLLYGCTRIEVGVQSIYEDVARDSNRGHTVEAVKKCFCLAKDAGFKVVAHLMPDLPNMGIDRDMESFREFFENPAFRADGLKIYPTLVIRGTGLYELWKSGKYRNYHPNLLIEIIAKILALVPPWTRIYRIQRDIPMPLVTSGVDNGNLRELCLAKMKDLNLPCRDVRTREVGIKEVHDKIKPEQIEFIRRDYYASEGWESFLSYEDPIQDILVGLLRLRKCSKYTYRPEMNGGDCSIVRELHVYGSVVPIHSRNPAKFQHQGFGTMLMEMAEKIAIEEHGTSKMVVIAGVGTRHYYRKLGYHLEGPYMVKWLKKQCEQETTDDESESEDDDDEL</sequence>
<evidence type="ECO:0000313" key="19">
    <source>
        <dbReference type="EMBL" id="KRX04940.1"/>
    </source>
</evidence>
<name>A0A0V0QRV3_PSEPJ</name>
<dbReference type="Pfam" id="PF23613">
    <property type="entry name" value="ELP3_N"/>
    <property type="match status" value="1"/>
</dbReference>
<dbReference type="SFLD" id="SFLDG01086">
    <property type="entry name" value="elongater_protein-like"/>
    <property type="match status" value="1"/>
</dbReference>
<keyword evidence="20" id="KW-1185">Reference proteome</keyword>
<dbReference type="SUPFAM" id="SSF55729">
    <property type="entry name" value="Acyl-CoA N-acyltransferases (Nat)"/>
    <property type="match status" value="1"/>
</dbReference>
<comment type="catalytic activity">
    <reaction evidence="14">
        <text>uridine(34) in tRNA + acetyl-CoA + S-adenosyl-L-methionine + H2O = 5-(carboxymethyl)uridine(34) in tRNA + 5'-deoxyadenosine + L-methionine + CoA + 2 H(+)</text>
        <dbReference type="Rhea" id="RHEA:61020"/>
        <dbReference type="Rhea" id="RHEA-COMP:10407"/>
        <dbReference type="Rhea" id="RHEA-COMP:11727"/>
        <dbReference type="ChEBI" id="CHEBI:15377"/>
        <dbReference type="ChEBI" id="CHEBI:15378"/>
        <dbReference type="ChEBI" id="CHEBI:17319"/>
        <dbReference type="ChEBI" id="CHEBI:57287"/>
        <dbReference type="ChEBI" id="CHEBI:57288"/>
        <dbReference type="ChEBI" id="CHEBI:57844"/>
        <dbReference type="ChEBI" id="CHEBI:59789"/>
        <dbReference type="ChEBI" id="CHEBI:65315"/>
        <dbReference type="ChEBI" id="CHEBI:74882"/>
        <dbReference type="EC" id="2.3.1.311"/>
    </reaction>
    <physiologicalReaction direction="left-to-right" evidence="14">
        <dbReference type="Rhea" id="RHEA:61021"/>
    </physiologicalReaction>
</comment>
<keyword evidence="8 15" id="KW-0819">tRNA processing</keyword>
<comment type="caution">
    <text evidence="19">The sequence shown here is derived from an EMBL/GenBank/DDBJ whole genome shotgun (WGS) entry which is preliminary data.</text>
</comment>
<feature type="domain" description="Radical SAM core" evidence="18">
    <location>
        <begin position="106"/>
        <end position="396"/>
    </location>
</feature>
<keyword evidence="9 15" id="KW-0479">Metal-binding</keyword>
<evidence type="ECO:0000256" key="8">
    <source>
        <dbReference type="ARBA" id="ARBA00022694"/>
    </source>
</evidence>
<evidence type="ECO:0000256" key="1">
    <source>
        <dbReference type="ARBA" id="ARBA00005043"/>
    </source>
</evidence>
<evidence type="ECO:0000256" key="10">
    <source>
        <dbReference type="ARBA" id="ARBA00022884"/>
    </source>
</evidence>
<dbReference type="PANTHER" id="PTHR11135">
    <property type="entry name" value="HISTONE ACETYLTRANSFERASE-RELATED"/>
    <property type="match status" value="1"/>
</dbReference>
<dbReference type="GO" id="GO:0106261">
    <property type="term" value="F:tRNA uridine(34) acetyltransferase activity"/>
    <property type="evidence" value="ECO:0007669"/>
    <property type="project" value="UniProtKB-EC"/>
</dbReference>
<evidence type="ECO:0000313" key="20">
    <source>
        <dbReference type="Proteomes" id="UP000054937"/>
    </source>
</evidence>
<dbReference type="SFLD" id="SFLDS00029">
    <property type="entry name" value="Radical_SAM"/>
    <property type="match status" value="1"/>
</dbReference>
<comment type="pathway">
    <text evidence="1">tRNA modification; 5-methoxycarbonylmethyl-2-thiouridine-tRNA biosynthesis.</text>
</comment>
<keyword evidence="10" id="KW-0694">RNA-binding</keyword>
<dbReference type="OMA" id="TFETRPD"/>
<proteinExistence type="inferred from homology"/>
<feature type="binding site" evidence="16">
    <location>
        <position position="133"/>
    </location>
    <ligand>
        <name>[4Fe-4S] cluster</name>
        <dbReference type="ChEBI" id="CHEBI:49883"/>
        <note>4Fe-4S-S-AdoMet</note>
    </ligand>
</feature>
<evidence type="ECO:0000256" key="11">
    <source>
        <dbReference type="ARBA" id="ARBA00023004"/>
    </source>
</evidence>
<keyword evidence="6 15" id="KW-0808">Transferase</keyword>
<evidence type="ECO:0000256" key="9">
    <source>
        <dbReference type="ARBA" id="ARBA00022723"/>
    </source>
</evidence>
<dbReference type="InterPro" id="IPR016181">
    <property type="entry name" value="Acyl_CoA_acyltransferase"/>
</dbReference>
<keyword evidence="7 15" id="KW-0949">S-adenosyl-L-methionine</keyword>
<dbReference type="PROSITE" id="PS51186">
    <property type="entry name" value="GNAT"/>
    <property type="match status" value="1"/>
</dbReference>
<dbReference type="GO" id="GO:0051539">
    <property type="term" value="F:4 iron, 4 sulfur cluster binding"/>
    <property type="evidence" value="ECO:0007669"/>
    <property type="project" value="UniProtKB-KW"/>
</dbReference>
<dbReference type="GO" id="GO:0005634">
    <property type="term" value="C:nucleus"/>
    <property type="evidence" value="ECO:0007669"/>
    <property type="project" value="TreeGrafter"/>
</dbReference>
<dbReference type="SMART" id="SM00729">
    <property type="entry name" value="Elp3"/>
    <property type="match status" value="1"/>
</dbReference>
<dbReference type="Pfam" id="PF04055">
    <property type="entry name" value="Radical_SAM"/>
    <property type="match status" value="1"/>
</dbReference>
<comment type="similarity">
    <text evidence="2 15">Belongs to the ELP3 family.</text>
</comment>
<dbReference type="PIRSF" id="PIRSF005669">
    <property type="entry name" value="Hist_AcTrfase_ELP3"/>
    <property type="match status" value="1"/>
</dbReference>
<keyword evidence="13 15" id="KW-0012">Acyltransferase</keyword>
<protein>
    <recommendedName>
        <fullName evidence="3 15">Elongator complex protein 3</fullName>
        <ecNumber evidence="15">2.3.1.-</ecNumber>
    </recommendedName>
</protein>
<dbReference type="PROSITE" id="PS51918">
    <property type="entry name" value="RADICAL_SAM"/>
    <property type="match status" value="1"/>
</dbReference>
<evidence type="ECO:0000256" key="4">
    <source>
        <dbReference type="ARBA" id="ARBA00022485"/>
    </source>
</evidence>
<dbReference type="InterPro" id="IPR000182">
    <property type="entry name" value="GNAT_dom"/>
</dbReference>
<dbReference type="SUPFAM" id="SSF102114">
    <property type="entry name" value="Radical SAM enzymes"/>
    <property type="match status" value="1"/>
</dbReference>
<dbReference type="SFLD" id="SFLDF00344">
    <property type="entry name" value="ELP3-like"/>
    <property type="match status" value="1"/>
</dbReference>
<dbReference type="InterPro" id="IPR006638">
    <property type="entry name" value="Elp3/MiaA/NifB-like_rSAM"/>
</dbReference>
<feature type="binding site" evidence="16">
    <location>
        <position position="136"/>
    </location>
    <ligand>
        <name>[4Fe-4S] cluster</name>
        <dbReference type="ChEBI" id="CHEBI:49883"/>
        <note>4Fe-4S-S-AdoMet</note>
    </ligand>
</feature>
<evidence type="ECO:0000256" key="15">
    <source>
        <dbReference type="PIRNR" id="PIRNR005669"/>
    </source>
</evidence>
<dbReference type="AlphaFoldDB" id="A0A0V0QRV3"/>
<keyword evidence="5 15" id="KW-0820">tRNA-binding</keyword>
<dbReference type="InterPro" id="IPR058240">
    <property type="entry name" value="rSAM_sf"/>
</dbReference>
<evidence type="ECO:0000256" key="14">
    <source>
        <dbReference type="ARBA" id="ARBA00047372"/>
    </source>
</evidence>
<evidence type="ECO:0000256" key="6">
    <source>
        <dbReference type="ARBA" id="ARBA00022679"/>
    </source>
</evidence>
<comment type="function">
    <text evidence="15">Catalytic tRNA acetyltransferase subunit of the elongator complex, which is required for multiple tRNA modifications, including mcm5U (5-methoxycarbonylmethyl uridine), mcm5s2U (5-methoxycarbonylmethyl-2-thiouridine), and ncm5U (5-carbamoylmethyl uridine). In the elongator complex, acts as a tRNA uridine(34) acetyltransferase by mediating formation of carboxymethyluridine in the wobble base at position 34 in tRNAs.</text>
</comment>
<dbReference type="GO" id="GO:0005737">
    <property type="term" value="C:cytoplasm"/>
    <property type="evidence" value="ECO:0007669"/>
    <property type="project" value="TreeGrafter"/>
</dbReference>
<evidence type="ECO:0000256" key="12">
    <source>
        <dbReference type="ARBA" id="ARBA00023014"/>
    </source>
</evidence>
<evidence type="ECO:0000256" key="5">
    <source>
        <dbReference type="ARBA" id="ARBA00022555"/>
    </source>
</evidence>
<evidence type="ECO:0000259" key="18">
    <source>
        <dbReference type="PROSITE" id="PS51918"/>
    </source>
</evidence>
<evidence type="ECO:0000256" key="16">
    <source>
        <dbReference type="PIRSR" id="PIRSR005669-1"/>
    </source>
</evidence>
<feature type="binding site" evidence="16">
    <location>
        <position position="123"/>
    </location>
    <ligand>
        <name>[4Fe-4S] cluster</name>
        <dbReference type="ChEBI" id="CHEBI:49883"/>
        <note>4Fe-4S-S-AdoMet</note>
    </ligand>
</feature>
<dbReference type="Pfam" id="PF16199">
    <property type="entry name" value="Radical_SAM_C"/>
    <property type="match status" value="1"/>
</dbReference>
<dbReference type="GO" id="GO:0000049">
    <property type="term" value="F:tRNA binding"/>
    <property type="evidence" value="ECO:0007669"/>
    <property type="project" value="UniProtKB-KW"/>
</dbReference>
<dbReference type="GO" id="GO:0033588">
    <property type="term" value="C:elongator holoenzyme complex"/>
    <property type="evidence" value="ECO:0007669"/>
    <property type="project" value="TreeGrafter"/>
</dbReference>
<gene>
    <name evidence="19" type="ORF">PPERSA_06574</name>
</gene>
<dbReference type="InterPro" id="IPR034687">
    <property type="entry name" value="ELP3-like"/>
</dbReference>
<reference evidence="19 20" key="1">
    <citation type="journal article" date="2015" name="Sci. Rep.">
        <title>Genome of the facultative scuticociliatosis pathogen Pseudocohnilembus persalinus provides insight into its virulence through horizontal gene transfer.</title>
        <authorList>
            <person name="Xiong J."/>
            <person name="Wang G."/>
            <person name="Cheng J."/>
            <person name="Tian M."/>
            <person name="Pan X."/>
            <person name="Warren A."/>
            <person name="Jiang C."/>
            <person name="Yuan D."/>
            <person name="Miao W."/>
        </authorList>
    </citation>
    <scope>NUCLEOTIDE SEQUENCE [LARGE SCALE GENOMIC DNA]</scope>
    <source>
        <strain evidence="19">36N120E</strain>
    </source>
</reference>
<dbReference type="Gene3D" id="3.40.630.30">
    <property type="match status" value="1"/>
</dbReference>
<dbReference type="CDD" id="cd01335">
    <property type="entry name" value="Radical_SAM"/>
    <property type="match status" value="1"/>
</dbReference>
<accession>A0A0V0QRV3</accession>
<dbReference type="OrthoDB" id="10265243at2759"/>
<comment type="cofactor">
    <cofactor evidence="15 16">
        <name>[4Fe-4S] cluster</name>
        <dbReference type="ChEBI" id="CHEBI:49883"/>
    </cofactor>
    <text evidence="15 16">Binds 1 [4Fe-4S] cluster. The cluster is coordinated with 3 cysteines and an exchangeable S-adenosyl-L-methionine.</text>
</comment>
<dbReference type="Proteomes" id="UP000054937">
    <property type="component" value="Unassembled WGS sequence"/>
</dbReference>
<dbReference type="InterPro" id="IPR056591">
    <property type="entry name" value="ELP3-like_N"/>
</dbReference>
<dbReference type="GO" id="GO:0046872">
    <property type="term" value="F:metal ion binding"/>
    <property type="evidence" value="ECO:0007669"/>
    <property type="project" value="UniProtKB-KW"/>
</dbReference>
<keyword evidence="11 16" id="KW-0408">Iron</keyword>
<dbReference type="InterPro" id="IPR039661">
    <property type="entry name" value="ELP3"/>
</dbReference>
<organism evidence="19 20">
    <name type="scientific">Pseudocohnilembus persalinus</name>
    <name type="common">Ciliate</name>
    <dbReference type="NCBI Taxonomy" id="266149"/>
    <lineage>
        <taxon>Eukaryota</taxon>
        <taxon>Sar</taxon>
        <taxon>Alveolata</taxon>
        <taxon>Ciliophora</taxon>
        <taxon>Intramacronucleata</taxon>
        <taxon>Oligohymenophorea</taxon>
        <taxon>Scuticociliatia</taxon>
        <taxon>Philasterida</taxon>
        <taxon>Pseudocohnilembidae</taxon>
        <taxon>Pseudocohnilembus</taxon>
    </lineage>
</organism>
<evidence type="ECO:0000256" key="3">
    <source>
        <dbReference type="ARBA" id="ARBA00020266"/>
    </source>
</evidence>
<evidence type="ECO:0000256" key="13">
    <source>
        <dbReference type="ARBA" id="ARBA00023315"/>
    </source>
</evidence>
<dbReference type="EMBL" id="LDAU01000110">
    <property type="protein sequence ID" value="KRX04940.1"/>
    <property type="molecule type" value="Genomic_DNA"/>
</dbReference>
<dbReference type="EC" id="2.3.1.-" evidence="15"/>
<dbReference type="UniPathway" id="UPA00988"/>
<keyword evidence="4" id="KW-0004">4Fe-4S</keyword>
<dbReference type="InParanoid" id="A0A0V0QRV3"/>
<evidence type="ECO:0000256" key="7">
    <source>
        <dbReference type="ARBA" id="ARBA00022691"/>
    </source>
</evidence>
<evidence type="ECO:0000256" key="2">
    <source>
        <dbReference type="ARBA" id="ARBA00005494"/>
    </source>
</evidence>
<dbReference type="FunCoup" id="A0A0V0QRV3">
    <property type="interactions" value="399"/>
</dbReference>
<dbReference type="InterPro" id="IPR007197">
    <property type="entry name" value="rSAM"/>
</dbReference>
<dbReference type="PANTHER" id="PTHR11135:SF0">
    <property type="entry name" value="ELONGATOR COMPLEX PROTEIN 3"/>
    <property type="match status" value="1"/>
</dbReference>
<dbReference type="FunFam" id="3.40.630.30:FF:000003">
    <property type="entry name" value="Elongator complex protein 3"/>
    <property type="match status" value="1"/>
</dbReference>
<dbReference type="GO" id="GO:0002926">
    <property type="term" value="P:tRNA wobble base 5-methoxycarbonylmethyl-2-thiouridinylation"/>
    <property type="evidence" value="ECO:0007669"/>
    <property type="project" value="TreeGrafter"/>
</dbReference>
<feature type="domain" description="N-acetyltransferase" evidence="17">
    <location>
        <begin position="420"/>
        <end position="581"/>
    </location>
</feature>